<proteinExistence type="predicted"/>
<organism evidence="1 2">
    <name type="scientific">Avena sativa</name>
    <name type="common">Oat</name>
    <dbReference type="NCBI Taxonomy" id="4498"/>
    <lineage>
        <taxon>Eukaryota</taxon>
        <taxon>Viridiplantae</taxon>
        <taxon>Streptophyta</taxon>
        <taxon>Embryophyta</taxon>
        <taxon>Tracheophyta</taxon>
        <taxon>Spermatophyta</taxon>
        <taxon>Magnoliopsida</taxon>
        <taxon>Liliopsida</taxon>
        <taxon>Poales</taxon>
        <taxon>Poaceae</taxon>
        <taxon>BOP clade</taxon>
        <taxon>Pooideae</taxon>
        <taxon>Poodae</taxon>
        <taxon>Poeae</taxon>
        <taxon>Poeae Chloroplast Group 1 (Aveneae type)</taxon>
        <taxon>Aveninae</taxon>
        <taxon>Avena</taxon>
    </lineage>
</organism>
<protein>
    <submittedName>
        <fullName evidence="1">Uncharacterized protein</fullName>
    </submittedName>
</protein>
<reference evidence="1" key="2">
    <citation type="submission" date="2025-09" db="UniProtKB">
        <authorList>
            <consortium name="EnsemblPlants"/>
        </authorList>
    </citation>
    <scope>IDENTIFICATION</scope>
</reference>
<keyword evidence="2" id="KW-1185">Reference proteome</keyword>
<accession>A0ACD5XBN2</accession>
<evidence type="ECO:0000313" key="1">
    <source>
        <dbReference type="EnsemblPlants" id="AVESA.00010b.r2.4DG0787880.1.CDS.1"/>
    </source>
</evidence>
<name>A0ACD5XBN2_AVESA</name>
<dbReference type="Proteomes" id="UP001732700">
    <property type="component" value="Chromosome 4D"/>
</dbReference>
<reference evidence="1" key="1">
    <citation type="submission" date="2021-05" db="EMBL/GenBank/DDBJ databases">
        <authorList>
            <person name="Scholz U."/>
            <person name="Mascher M."/>
            <person name="Fiebig A."/>
        </authorList>
    </citation>
    <scope>NUCLEOTIDE SEQUENCE [LARGE SCALE GENOMIC DNA]</scope>
</reference>
<dbReference type="EnsemblPlants" id="AVESA.00010b.r2.4DG0787880.1">
    <property type="protein sequence ID" value="AVESA.00010b.r2.4DG0787880.1.CDS.1"/>
    <property type="gene ID" value="AVESA.00010b.r2.4DG0787880"/>
</dbReference>
<evidence type="ECO:0000313" key="2">
    <source>
        <dbReference type="Proteomes" id="UP001732700"/>
    </source>
</evidence>
<sequence length="373" mass="41730">MATPAKSPTSISPSAAALASNSTSSSSSCTNPSELSSPSPYFLPELIRLIARRLTSLQDFFALRAACRTYRAALTPSPANLASQAPLILVPHKSSSSGSHLYAPFRRLLRFRLPCTRPNRRDPSVTPFYAFGCRVVIHHRIKGFRRYRELRISHLLTGNQARLPNPPKYIDGLIFSGDLVLAFKAFWPVLYYCRIGDAHWQSALCQSYAFCSLIFVKGTLYGLIGPNYPLAVVEIHKNSVEFSFLGDKLTSQSVLDCSVLRLAECRGELLLVVAVQYSPVVCHVYQWHSGETKWVRITSPGGCSLFFHRHQFAGCVGPDHPKVRRDCMYSWSSGQVCEYRLVDGSWHRHVANYPARASMEDYVPLAWVLQSIV</sequence>